<organism evidence="11 12">
    <name type="scientific">Propionibacterium freudenreichii</name>
    <dbReference type="NCBI Taxonomy" id="1744"/>
    <lineage>
        <taxon>Bacteria</taxon>
        <taxon>Bacillati</taxon>
        <taxon>Actinomycetota</taxon>
        <taxon>Actinomycetes</taxon>
        <taxon>Propionibacteriales</taxon>
        <taxon>Propionibacteriaceae</taxon>
        <taxon>Propionibacterium</taxon>
    </lineage>
</organism>
<protein>
    <submittedName>
        <fullName evidence="11">MscS transporter, small conductance mechanosensitive ion channel</fullName>
    </submittedName>
</protein>
<feature type="domain" description="Mechanosensitive ion channel MscS" evidence="9">
    <location>
        <begin position="128"/>
        <end position="191"/>
    </location>
</feature>
<dbReference type="AlphaFoldDB" id="A0A0A8R1G6"/>
<accession>A0A0A8R1G6</accession>
<keyword evidence="4 8" id="KW-0812">Transmembrane</keyword>
<evidence type="ECO:0000256" key="8">
    <source>
        <dbReference type="SAM" id="Phobius"/>
    </source>
</evidence>
<evidence type="ECO:0000256" key="1">
    <source>
        <dbReference type="ARBA" id="ARBA00004651"/>
    </source>
</evidence>
<dbReference type="EMBL" id="LT618793">
    <property type="protein sequence ID" value="SCQ82667.1"/>
    <property type="molecule type" value="Genomic_DNA"/>
</dbReference>
<dbReference type="SUPFAM" id="SSF50182">
    <property type="entry name" value="Sm-like ribonucleoproteins"/>
    <property type="match status" value="1"/>
</dbReference>
<evidence type="ECO:0000256" key="5">
    <source>
        <dbReference type="ARBA" id="ARBA00022989"/>
    </source>
</evidence>
<keyword evidence="5 8" id="KW-1133">Transmembrane helix</keyword>
<dbReference type="SUPFAM" id="SSF82861">
    <property type="entry name" value="Mechanosensitive channel protein MscS (YggB), transmembrane region"/>
    <property type="match status" value="1"/>
</dbReference>
<evidence type="ECO:0000259" key="10">
    <source>
        <dbReference type="Pfam" id="PF21088"/>
    </source>
</evidence>
<feature type="transmembrane region" description="Helical" evidence="8">
    <location>
        <begin position="13"/>
        <end position="31"/>
    </location>
</feature>
<gene>
    <name evidence="11" type="ORF">PFR_JS23_2317</name>
</gene>
<dbReference type="InterPro" id="IPR011066">
    <property type="entry name" value="MscS_channel_C_sf"/>
</dbReference>
<keyword evidence="3" id="KW-1003">Cell membrane</keyword>
<evidence type="ECO:0000313" key="12">
    <source>
        <dbReference type="Proteomes" id="UP000250080"/>
    </source>
</evidence>
<dbReference type="InterPro" id="IPR011014">
    <property type="entry name" value="MscS_channel_TM-2"/>
</dbReference>
<dbReference type="Gene3D" id="3.30.70.100">
    <property type="match status" value="1"/>
</dbReference>
<comment type="similarity">
    <text evidence="2">Belongs to the MscS (TC 1.A.23) family.</text>
</comment>
<feature type="compositionally biased region" description="Low complexity" evidence="7">
    <location>
        <begin position="511"/>
        <end position="528"/>
    </location>
</feature>
<evidence type="ECO:0000256" key="3">
    <source>
        <dbReference type="ARBA" id="ARBA00022475"/>
    </source>
</evidence>
<dbReference type="PANTHER" id="PTHR30460">
    <property type="entry name" value="MODERATE CONDUCTANCE MECHANOSENSITIVE CHANNEL YBIO"/>
    <property type="match status" value="1"/>
</dbReference>
<dbReference type="Pfam" id="PF21088">
    <property type="entry name" value="MS_channel_1st"/>
    <property type="match status" value="1"/>
</dbReference>
<comment type="subcellular location">
    <subcellularLocation>
        <location evidence="1">Cell membrane</location>
        <topology evidence="1">Multi-pass membrane protein</topology>
    </subcellularLocation>
</comment>
<dbReference type="RefSeq" id="WP_048733510.1">
    <property type="nucleotide sequence ID" value="NZ_CCYV01000043.1"/>
</dbReference>
<dbReference type="GO" id="GO:0005886">
    <property type="term" value="C:plasma membrane"/>
    <property type="evidence" value="ECO:0007669"/>
    <property type="project" value="UniProtKB-SubCell"/>
</dbReference>
<keyword evidence="6 8" id="KW-0472">Membrane</keyword>
<name>A0A0A8R1G6_9ACTN</name>
<feature type="compositionally biased region" description="Basic residues" evidence="7">
    <location>
        <begin position="582"/>
        <end position="591"/>
    </location>
</feature>
<feature type="transmembrane region" description="Helical" evidence="8">
    <location>
        <begin position="81"/>
        <end position="101"/>
    </location>
</feature>
<feature type="domain" description="Mechanosensitive ion channel transmembrane helices 2/3" evidence="10">
    <location>
        <begin position="89"/>
        <end position="126"/>
    </location>
</feature>
<feature type="compositionally biased region" description="Polar residues" evidence="7">
    <location>
        <begin position="344"/>
        <end position="353"/>
    </location>
</feature>
<dbReference type="InterPro" id="IPR045276">
    <property type="entry name" value="YbiO_bact"/>
</dbReference>
<evidence type="ECO:0000313" key="11">
    <source>
        <dbReference type="EMBL" id="SCQ82667.1"/>
    </source>
</evidence>
<dbReference type="InterPro" id="IPR049142">
    <property type="entry name" value="MS_channel_1st"/>
</dbReference>
<dbReference type="PANTHER" id="PTHR30460:SF0">
    <property type="entry name" value="MODERATE CONDUCTANCE MECHANOSENSITIVE CHANNEL YBIO"/>
    <property type="match status" value="1"/>
</dbReference>
<evidence type="ECO:0000256" key="4">
    <source>
        <dbReference type="ARBA" id="ARBA00022692"/>
    </source>
</evidence>
<dbReference type="Pfam" id="PF00924">
    <property type="entry name" value="MS_channel_2nd"/>
    <property type="match status" value="1"/>
</dbReference>
<evidence type="ECO:0000256" key="7">
    <source>
        <dbReference type="SAM" id="MobiDB-lite"/>
    </source>
</evidence>
<dbReference type="SUPFAM" id="SSF82689">
    <property type="entry name" value="Mechanosensitive channel protein MscS (YggB), C-terminal domain"/>
    <property type="match status" value="1"/>
</dbReference>
<dbReference type="Gene3D" id="1.10.287.1260">
    <property type="match status" value="1"/>
</dbReference>
<evidence type="ECO:0000259" key="9">
    <source>
        <dbReference type="Pfam" id="PF00924"/>
    </source>
</evidence>
<dbReference type="InterPro" id="IPR006685">
    <property type="entry name" value="MscS_channel_2nd"/>
</dbReference>
<feature type="compositionally biased region" description="Low complexity" evidence="7">
    <location>
        <begin position="469"/>
        <end position="495"/>
    </location>
</feature>
<evidence type="ECO:0000256" key="2">
    <source>
        <dbReference type="ARBA" id="ARBA00008017"/>
    </source>
</evidence>
<feature type="region of interest" description="Disordered" evidence="7">
    <location>
        <begin position="298"/>
        <end position="408"/>
    </location>
</feature>
<evidence type="ECO:0000256" key="6">
    <source>
        <dbReference type="ARBA" id="ARBA00023136"/>
    </source>
</evidence>
<sequence length="591" mass="62259">MIPLEVSVKFPETVIEIVVTLVLALVCRFALRKVIDRTVARATQRQGEHGLLAMGRSSSVVATTGGVNTNRSMQRAKTLGSVLKSMTDVVLIIVVVLMVLNSLNINIGPALASAGIVGVAVGFGAQSLFKDLFSGVFMLAEDQYGVGDIIEVNKLKGTVRSVGFRVTELQDFNGEVWYVRNGEISTVGNVSQGFTSSLVTIPVSVDESPKLVIRLLARMLKKMDSEPDWHNKMLEEPSMLGLSALDATTASYQISIKCPANSQWDVEREIRSRALSTLSQAGVRMPVTRVATVPPHTADETMAMPHSRRRRLGQLAQQRMAERHATDQSATGRTGTEPAGEATQEPSAEQGTPPTGEVIRRPAEPGQAAADSRPTDAAQAAAGPASDQVVPADDTLPAPKVKAADTGQLRKARAWLDHGADRSVRWVAQATPGASEVHDMTADQTVLMSADDVLRRPDQADGTGRTHRSTAASGTTASGTAASDTAASGSGTDGAKPTGDRPGADPSDPRTGAADSGATKSTAAGSSDAKGDDEASKTRSLRAIDTGHQPGTDPEQGTGDPAPQSGDRSDPSEPPADQTRRLFGRRGRKRD</sequence>
<proteinExistence type="inferred from homology"/>
<reference evidence="11 12" key="1">
    <citation type="submission" date="2016-09" db="EMBL/GenBank/DDBJ databases">
        <authorList>
            <person name="Laine KS P."/>
        </authorList>
    </citation>
    <scope>NUCLEOTIDE SEQUENCE [LARGE SCALE GENOMIC DNA]</scope>
    <source>
        <strain evidence="11">PFRJS-23</strain>
    </source>
</reference>
<dbReference type="InterPro" id="IPR023408">
    <property type="entry name" value="MscS_beta-dom_sf"/>
</dbReference>
<dbReference type="Proteomes" id="UP000250080">
    <property type="component" value="Chromosome I"/>
</dbReference>
<feature type="region of interest" description="Disordered" evidence="7">
    <location>
        <begin position="448"/>
        <end position="591"/>
    </location>
</feature>
<dbReference type="GO" id="GO:0008381">
    <property type="term" value="F:mechanosensitive monoatomic ion channel activity"/>
    <property type="evidence" value="ECO:0007669"/>
    <property type="project" value="InterPro"/>
</dbReference>
<dbReference type="Gene3D" id="2.30.30.60">
    <property type="match status" value="1"/>
</dbReference>
<dbReference type="InterPro" id="IPR010920">
    <property type="entry name" value="LSM_dom_sf"/>
</dbReference>